<organism evidence="4 5">
    <name type="scientific">Brevundimonas kwangchunensis</name>
    <dbReference type="NCBI Taxonomy" id="322163"/>
    <lineage>
        <taxon>Bacteria</taxon>
        <taxon>Pseudomonadati</taxon>
        <taxon>Pseudomonadota</taxon>
        <taxon>Alphaproteobacteria</taxon>
        <taxon>Caulobacterales</taxon>
        <taxon>Caulobacteraceae</taxon>
        <taxon>Brevundimonas</taxon>
    </lineage>
</organism>
<dbReference type="Gene3D" id="3.40.50.1820">
    <property type="entry name" value="alpha/beta hydrolase"/>
    <property type="match status" value="1"/>
</dbReference>
<protein>
    <submittedName>
        <fullName evidence="4">S9 family peptidase</fullName>
    </submittedName>
</protein>
<keyword evidence="2" id="KW-0732">Signal</keyword>
<evidence type="ECO:0000256" key="1">
    <source>
        <dbReference type="ARBA" id="ARBA00022801"/>
    </source>
</evidence>
<feature type="chain" id="PRO_5045868256" evidence="2">
    <location>
        <begin position="22"/>
        <end position="793"/>
    </location>
</feature>
<proteinExistence type="predicted"/>
<dbReference type="Pfam" id="PF00326">
    <property type="entry name" value="Peptidase_S9"/>
    <property type="match status" value="1"/>
</dbReference>
<feature type="domain" description="Peptidase S9 prolyl oligopeptidase catalytic" evidence="3">
    <location>
        <begin position="596"/>
        <end position="774"/>
    </location>
</feature>
<dbReference type="SUPFAM" id="SSF53474">
    <property type="entry name" value="alpha/beta-Hydrolases"/>
    <property type="match status" value="1"/>
</dbReference>
<feature type="signal peptide" evidence="2">
    <location>
        <begin position="1"/>
        <end position="21"/>
    </location>
</feature>
<sequence>MRKRLLGALAALTLGCPTTGASEPLTLDTLLGLESFGRIAIDPSGAVIVFEERRARDDLPRYDLQPEGALRYARLYRADIERSAGVRPLLPMDEDAGYTAGPFSPEGGKLIVFRLRALEYRIGVVDMVTGGVVWTDLSPETGAWGRSVEWLSEDAFVMLGMPDGVLPPRLADTNRTQRELPRLWDQAARGEATFVAVGLGPEPERPLRDLWRVDARTGAATRLARGPFFDFEASPDGRHIALLVDGPLQTLPSPGSATEFRRSRSLRMVDLKSGQTRDPPEAQDISTSVMTWSPASDALLIAAIDGDRPRLLSIDPAGAARDVTPPDVTPAVPLDFHGSPTAEAGWIGHTPVVRGRDRDDEGWFLSGDSGAVKLADLAPDARLVAQGRRGALFVSRGRVIRQSADGPPEDLGALASVVRPDGPLGQRAQASPMKQGSAVVLDQTGRLCRTSADQGPMDCVAGPSGAAVSWSHGVAVARGAEGRAANHLTATRGASFETIWSLNPELDGVDLTPARRIDGPDGAGGWLYAPARQGAHPPPVVVTPYPDRVYSTPPPTMRPEAGNLTLNGQLLVAAGYAVLYPDLPVGPEPADGLADRILAVVDAAANDGLVDGDRIGLWGHSFGAWAVVLSAAQSPRFKAVVALNGSYNLAGSLGRLSSHARLAGENDAAIMGTARWLEAGQVAMRASYWSDPERYRRGSAFEQANQISAAVLLVHGEMDHGTGEAEGMYAALRRLGHPAALLYLIGEDHSLHNPGNARIYYRQLIDWFDRHLAMTEPPIATSIAGSRPPSGPG</sequence>
<evidence type="ECO:0000313" key="4">
    <source>
        <dbReference type="EMBL" id="GAA0625041.1"/>
    </source>
</evidence>
<gene>
    <name evidence="4" type="ORF">GCM10009422_21970</name>
</gene>
<accession>A0ABN1H011</accession>
<dbReference type="Gene3D" id="2.120.10.30">
    <property type="entry name" value="TolB, C-terminal domain"/>
    <property type="match status" value="1"/>
</dbReference>
<dbReference type="Proteomes" id="UP001501352">
    <property type="component" value="Unassembled WGS sequence"/>
</dbReference>
<dbReference type="PANTHER" id="PTHR42776:SF27">
    <property type="entry name" value="DIPEPTIDYL PEPTIDASE FAMILY MEMBER 6"/>
    <property type="match status" value="1"/>
</dbReference>
<dbReference type="SUPFAM" id="SSF82171">
    <property type="entry name" value="DPP6 N-terminal domain-like"/>
    <property type="match status" value="1"/>
</dbReference>
<dbReference type="PROSITE" id="PS51257">
    <property type="entry name" value="PROKAR_LIPOPROTEIN"/>
    <property type="match status" value="1"/>
</dbReference>
<evidence type="ECO:0000313" key="5">
    <source>
        <dbReference type="Proteomes" id="UP001501352"/>
    </source>
</evidence>
<dbReference type="PANTHER" id="PTHR42776">
    <property type="entry name" value="SERINE PEPTIDASE S9 FAMILY MEMBER"/>
    <property type="match status" value="1"/>
</dbReference>
<dbReference type="InterPro" id="IPR001375">
    <property type="entry name" value="Peptidase_S9_cat"/>
</dbReference>
<reference evidence="4 5" key="1">
    <citation type="journal article" date="2019" name="Int. J. Syst. Evol. Microbiol.">
        <title>The Global Catalogue of Microorganisms (GCM) 10K type strain sequencing project: providing services to taxonomists for standard genome sequencing and annotation.</title>
        <authorList>
            <consortium name="The Broad Institute Genomics Platform"/>
            <consortium name="The Broad Institute Genome Sequencing Center for Infectious Disease"/>
            <person name="Wu L."/>
            <person name="Ma J."/>
        </authorList>
    </citation>
    <scope>NUCLEOTIDE SEQUENCE [LARGE SCALE GENOMIC DNA]</scope>
    <source>
        <strain evidence="4 5">JCM 12928</strain>
    </source>
</reference>
<dbReference type="EMBL" id="BAAAGA010000005">
    <property type="protein sequence ID" value="GAA0625041.1"/>
    <property type="molecule type" value="Genomic_DNA"/>
</dbReference>
<keyword evidence="5" id="KW-1185">Reference proteome</keyword>
<evidence type="ECO:0000259" key="3">
    <source>
        <dbReference type="Pfam" id="PF00326"/>
    </source>
</evidence>
<keyword evidence="1" id="KW-0378">Hydrolase</keyword>
<dbReference type="InterPro" id="IPR011042">
    <property type="entry name" value="6-blade_b-propeller_TolB-like"/>
</dbReference>
<evidence type="ECO:0000256" key="2">
    <source>
        <dbReference type="SAM" id="SignalP"/>
    </source>
</evidence>
<name>A0ABN1H011_9CAUL</name>
<comment type="caution">
    <text evidence="4">The sequence shown here is derived from an EMBL/GenBank/DDBJ whole genome shotgun (WGS) entry which is preliminary data.</text>
</comment>
<dbReference type="InterPro" id="IPR029058">
    <property type="entry name" value="AB_hydrolase_fold"/>
</dbReference>